<sequence>MLNIVIIIAISLNAHSCFSLAYFSTPLEKMHRRRHNAVVEIFSREELR</sequence>
<name>A0AAI9GK65_PLUGE</name>
<dbReference type="AlphaFoldDB" id="A0AAI9GK65"/>
<gene>
    <name evidence="2" type="ORF">QEG54_003095</name>
</gene>
<proteinExistence type="predicted"/>
<accession>A0AAI9GK65</accession>
<organism evidence="2">
    <name type="scientific">Pluralibacter gergoviae</name>
    <name type="common">Enterobacter gergoviae</name>
    <dbReference type="NCBI Taxonomy" id="61647"/>
    <lineage>
        <taxon>Bacteria</taxon>
        <taxon>Pseudomonadati</taxon>
        <taxon>Pseudomonadota</taxon>
        <taxon>Gammaproteobacteria</taxon>
        <taxon>Enterobacterales</taxon>
        <taxon>Enterobacteriaceae</taxon>
        <taxon>Pluralibacter</taxon>
    </lineage>
</organism>
<dbReference type="EMBL" id="ABLOKC030000016">
    <property type="protein sequence ID" value="EML1472348.1"/>
    <property type="molecule type" value="Genomic_DNA"/>
</dbReference>
<dbReference type="RefSeq" id="WP_155521266.1">
    <property type="nucleotide sequence ID" value="NZ_LDZN01000005.1"/>
</dbReference>
<keyword evidence="1" id="KW-1133">Transmembrane helix</keyword>
<protein>
    <submittedName>
        <fullName evidence="2">Uncharacterized protein</fullName>
    </submittedName>
</protein>
<comment type="caution">
    <text evidence="2">The sequence shown here is derived from an EMBL/GenBank/DDBJ whole genome shotgun (WGS) entry which is preliminary data.</text>
</comment>
<reference evidence="2" key="1">
    <citation type="submission" date="2024-02" db="EMBL/GenBank/DDBJ databases">
        <authorList>
            <consortium name="Clinical and Environmental Microbiology Branch: Whole genome sequencing antimicrobial resistance pathogens in the healthcare setting"/>
        </authorList>
    </citation>
    <scope>NUCLEOTIDE SEQUENCE</scope>
    <source>
        <strain evidence="2">2021DK-00143</strain>
    </source>
</reference>
<evidence type="ECO:0000256" key="1">
    <source>
        <dbReference type="SAM" id="Phobius"/>
    </source>
</evidence>
<feature type="transmembrane region" description="Helical" evidence="1">
    <location>
        <begin position="6"/>
        <end position="25"/>
    </location>
</feature>
<keyword evidence="1" id="KW-0812">Transmembrane</keyword>
<evidence type="ECO:0000313" key="2">
    <source>
        <dbReference type="EMBL" id="EML1472348.1"/>
    </source>
</evidence>
<keyword evidence="1" id="KW-0472">Membrane</keyword>